<name>A0A8J9ZC57_BRALA</name>
<keyword evidence="3" id="KW-0964">Secreted</keyword>
<feature type="domain" description="FAM69 protein-kinase" evidence="5">
    <location>
        <begin position="5"/>
        <end position="137"/>
    </location>
</feature>
<dbReference type="AlphaFoldDB" id="A0A8J9ZC57"/>
<dbReference type="EMBL" id="OV696703">
    <property type="protein sequence ID" value="CAH1250831.1"/>
    <property type="molecule type" value="Genomic_DNA"/>
</dbReference>
<comment type="subcellular location">
    <subcellularLocation>
        <location evidence="1">Secreted</location>
    </subcellularLocation>
</comment>
<keyword evidence="4" id="KW-0732">Signal</keyword>
<evidence type="ECO:0000256" key="2">
    <source>
        <dbReference type="ARBA" id="ARBA00006338"/>
    </source>
</evidence>
<evidence type="ECO:0000259" key="5">
    <source>
        <dbReference type="Pfam" id="PF12260"/>
    </source>
</evidence>
<evidence type="ECO:0000313" key="7">
    <source>
        <dbReference type="Proteomes" id="UP000838412"/>
    </source>
</evidence>
<dbReference type="Pfam" id="PF12260">
    <property type="entry name" value="PIP49_C"/>
    <property type="match status" value="1"/>
</dbReference>
<reference evidence="6" key="1">
    <citation type="submission" date="2022-01" db="EMBL/GenBank/DDBJ databases">
        <authorList>
            <person name="Braso-Vives M."/>
        </authorList>
    </citation>
    <scope>NUCLEOTIDE SEQUENCE</scope>
</reference>
<dbReference type="PANTHER" id="PTHR32073:SF10">
    <property type="entry name" value="FAM69 PROTEIN-KINASE DOMAIN-CONTAINING PROTEIN"/>
    <property type="match status" value="1"/>
</dbReference>
<dbReference type="InterPro" id="IPR022049">
    <property type="entry name" value="FAM69_kinase_dom"/>
</dbReference>
<proteinExistence type="inferred from homology"/>
<dbReference type="Proteomes" id="UP000838412">
    <property type="component" value="Chromosome 18"/>
</dbReference>
<dbReference type="OrthoDB" id="10035316at2759"/>
<dbReference type="GO" id="GO:0005576">
    <property type="term" value="C:extracellular region"/>
    <property type="evidence" value="ECO:0007669"/>
    <property type="project" value="UniProtKB-SubCell"/>
</dbReference>
<evidence type="ECO:0000313" key="6">
    <source>
        <dbReference type="EMBL" id="CAH1250831.1"/>
    </source>
</evidence>
<gene>
    <name evidence="6" type="primary">Hypp8925</name>
    <name evidence="6" type="ORF">BLAG_LOCUS11417</name>
</gene>
<protein>
    <submittedName>
        <fullName evidence="6">Hypp8925 protein</fullName>
    </submittedName>
</protein>
<sequence>MGPFFLDATFQNFAVDSRGWVRLIDLDDVMVIDRRTIVSHREQDEICNEDCYMEFQKKLFFSDRYHCEDILKYTPMMFANICARILSDLQKHPELRKWGQKREYKVVVKAPTDKGLLHDAPDEIRGPLEGAIAECVQETQPGGRLKAVLTLQQLLEMS</sequence>
<organism evidence="6 7">
    <name type="scientific">Branchiostoma lanceolatum</name>
    <name type="common">Common lancelet</name>
    <name type="synonym">Amphioxus lanceolatum</name>
    <dbReference type="NCBI Taxonomy" id="7740"/>
    <lineage>
        <taxon>Eukaryota</taxon>
        <taxon>Metazoa</taxon>
        <taxon>Chordata</taxon>
        <taxon>Cephalochordata</taxon>
        <taxon>Leptocardii</taxon>
        <taxon>Amphioxiformes</taxon>
        <taxon>Branchiostomatidae</taxon>
        <taxon>Branchiostoma</taxon>
    </lineage>
</organism>
<dbReference type="PANTHER" id="PTHR32073">
    <property type="entry name" value="GH11358P"/>
    <property type="match status" value="1"/>
</dbReference>
<keyword evidence="7" id="KW-1185">Reference proteome</keyword>
<comment type="similarity">
    <text evidence="2">Belongs to the DIPK family.</text>
</comment>
<evidence type="ECO:0000256" key="1">
    <source>
        <dbReference type="ARBA" id="ARBA00004613"/>
    </source>
</evidence>
<dbReference type="InterPro" id="IPR020519">
    <property type="entry name" value="DIPK2A/B"/>
</dbReference>
<evidence type="ECO:0000256" key="4">
    <source>
        <dbReference type="ARBA" id="ARBA00022729"/>
    </source>
</evidence>
<evidence type="ECO:0000256" key="3">
    <source>
        <dbReference type="ARBA" id="ARBA00022525"/>
    </source>
</evidence>
<accession>A0A8J9ZC57</accession>